<feature type="transmembrane region" description="Helical" evidence="8">
    <location>
        <begin position="656"/>
        <end position="674"/>
    </location>
</feature>
<organism evidence="10 11">
    <name type="scientific">Verticillium longisporum</name>
    <name type="common">Verticillium dahliae var. longisporum</name>
    <dbReference type="NCBI Taxonomy" id="100787"/>
    <lineage>
        <taxon>Eukaryota</taxon>
        <taxon>Fungi</taxon>
        <taxon>Dikarya</taxon>
        <taxon>Ascomycota</taxon>
        <taxon>Pezizomycotina</taxon>
        <taxon>Sordariomycetes</taxon>
        <taxon>Hypocreomycetidae</taxon>
        <taxon>Glomerellales</taxon>
        <taxon>Plectosphaerellaceae</taxon>
        <taxon>Verticillium</taxon>
    </lineage>
</organism>
<proteinExistence type="inferred from homology"/>
<dbReference type="PROSITE" id="PS50850">
    <property type="entry name" value="MFS"/>
    <property type="match status" value="1"/>
</dbReference>
<keyword evidence="6 8" id="KW-0472">Membrane</keyword>
<dbReference type="GO" id="GO:0016020">
    <property type="term" value="C:membrane"/>
    <property type="evidence" value="ECO:0007669"/>
    <property type="project" value="UniProtKB-SubCell"/>
</dbReference>
<evidence type="ECO:0000313" key="10">
    <source>
        <dbReference type="EMBL" id="CRK12450.1"/>
    </source>
</evidence>
<feature type="domain" description="Major facilitator superfamily (MFS) profile" evidence="9">
    <location>
        <begin position="232"/>
        <end position="678"/>
    </location>
</feature>
<dbReference type="InterPro" id="IPR020846">
    <property type="entry name" value="MFS_dom"/>
</dbReference>
<evidence type="ECO:0000256" key="1">
    <source>
        <dbReference type="ARBA" id="ARBA00004141"/>
    </source>
</evidence>
<dbReference type="InterPro" id="IPR005828">
    <property type="entry name" value="MFS_sugar_transport-like"/>
</dbReference>
<evidence type="ECO:0000256" key="6">
    <source>
        <dbReference type="ARBA" id="ARBA00023136"/>
    </source>
</evidence>
<keyword evidence="4 8" id="KW-0812">Transmembrane</keyword>
<dbReference type="EMBL" id="CVQH01003780">
    <property type="protein sequence ID" value="CRK12450.1"/>
    <property type="molecule type" value="Genomic_DNA"/>
</dbReference>
<dbReference type="InterPro" id="IPR003663">
    <property type="entry name" value="Sugar/inositol_transpt"/>
</dbReference>
<keyword evidence="5 8" id="KW-1133">Transmembrane helix</keyword>
<dbReference type="PANTHER" id="PTHR48022">
    <property type="entry name" value="PLASTIDIC GLUCOSE TRANSPORTER 4"/>
    <property type="match status" value="1"/>
</dbReference>
<evidence type="ECO:0000256" key="2">
    <source>
        <dbReference type="ARBA" id="ARBA00010992"/>
    </source>
</evidence>
<accession>A0A0G4KSM2</accession>
<feature type="transmembrane region" description="Helical" evidence="8">
    <location>
        <begin position="407"/>
        <end position="424"/>
    </location>
</feature>
<dbReference type="GO" id="GO:0005351">
    <property type="term" value="F:carbohydrate:proton symporter activity"/>
    <property type="evidence" value="ECO:0007669"/>
    <property type="project" value="TreeGrafter"/>
</dbReference>
<dbReference type="PANTHER" id="PTHR48022:SF57">
    <property type="entry name" value="MALTOSE TRANSPORTER, PUTATIVE (AFU_ORTHOLOGUE AFUA_4G00150)-RELATED"/>
    <property type="match status" value="1"/>
</dbReference>
<dbReference type="AlphaFoldDB" id="A0A0G4KSM2"/>
<evidence type="ECO:0000256" key="5">
    <source>
        <dbReference type="ARBA" id="ARBA00022989"/>
    </source>
</evidence>
<dbReference type="FunFam" id="1.20.1250.20:FF:000078">
    <property type="entry name" value="MFS maltose transporter, putative"/>
    <property type="match status" value="1"/>
</dbReference>
<feature type="compositionally biased region" description="Pro residues" evidence="7">
    <location>
        <begin position="133"/>
        <end position="153"/>
    </location>
</feature>
<name>A0A0G4KSM2_VERLO</name>
<feature type="transmembrane region" description="Helical" evidence="8">
    <location>
        <begin position="628"/>
        <end position="644"/>
    </location>
</feature>
<feature type="transmembrane region" description="Helical" evidence="8">
    <location>
        <begin position="375"/>
        <end position="395"/>
    </location>
</feature>
<evidence type="ECO:0000256" key="4">
    <source>
        <dbReference type="ARBA" id="ARBA00022692"/>
    </source>
</evidence>
<feature type="transmembrane region" description="Helical" evidence="8">
    <location>
        <begin position="525"/>
        <end position="546"/>
    </location>
</feature>
<feature type="region of interest" description="Disordered" evidence="7">
    <location>
        <begin position="123"/>
        <end position="153"/>
    </location>
</feature>
<dbReference type="NCBIfam" id="TIGR00879">
    <property type="entry name" value="SP"/>
    <property type="match status" value="1"/>
</dbReference>
<dbReference type="Gene3D" id="1.20.1250.20">
    <property type="entry name" value="MFS general substrate transporter like domains"/>
    <property type="match status" value="1"/>
</dbReference>
<evidence type="ECO:0000313" key="11">
    <source>
        <dbReference type="Proteomes" id="UP000044602"/>
    </source>
</evidence>
<evidence type="ECO:0000256" key="8">
    <source>
        <dbReference type="SAM" id="Phobius"/>
    </source>
</evidence>
<sequence>ACSILKGPVTKEPVIRRAGLVLSRANPEGRRETHVLEAPTAVPLTCLADGPGRSADKLVPALDDSGQSAARLGMRRASLPASGAASRVVGVERSIHSATPLLGRDWPGYHRNRAALLPSSPHAPELISRFRPDPGPATPGPATPGPATPGPTLPSPAFHLVLRLTASMSDPVDTKSPVADKPHEIETGVAHNDYDEKVSRDKYKSDAIEAEEAEFNMGVIEAVRAYPMASLWAFTMSCTIIMESYCVFLMGSFIALPSFQKEFGVYINTSSDGTENWEIRSAWASALQASGPIGALIGVTLAGPLTSRIGYRWATIAGLMLLNAFIFVFYFANSLPIMLLSQLLEGIPWGIFIANSPAYCSEIVPMRLRAPCTQMLQMFWAIGAIIVGGTTYAYAEESRAISYRVPIALQWMFPTPLAVLMFLAPESPWWLVRKGRLEQAANAVSRLGRKSVVTNYHDTVAMMRRTIDLEKTDKEPSYLELFKGVDAYRTAIVCCVYAAQNLTGNLIANQAVFFFRQAGIGNETAFALGLITSALQTIFVMLSWVLTTYLGRRTIYVWGSLINTGFLVALGIAASFGQSTSSSLAQASLGLIISVLFTLGPAPASWVIIGETSAIRLRPLTTGIGRGCYYLVNIPCIFLGNWMLSSTGAHLGGKCGYVWAGTGFACFALAFFFLPEMKDRSYREIDILFKRKVPARKWKQTPIDINDDE</sequence>
<feature type="transmembrane region" description="Helical" evidence="8">
    <location>
        <begin position="313"/>
        <end position="332"/>
    </location>
</feature>
<dbReference type="Proteomes" id="UP000044602">
    <property type="component" value="Unassembled WGS sequence"/>
</dbReference>
<dbReference type="InterPro" id="IPR036259">
    <property type="entry name" value="MFS_trans_sf"/>
</dbReference>
<dbReference type="Pfam" id="PF00083">
    <property type="entry name" value="Sugar_tr"/>
    <property type="match status" value="1"/>
</dbReference>
<dbReference type="SUPFAM" id="SSF103473">
    <property type="entry name" value="MFS general substrate transporter"/>
    <property type="match status" value="1"/>
</dbReference>
<comment type="similarity">
    <text evidence="2">Belongs to the major facilitator superfamily. Sugar transporter (TC 2.A.1.1) family.</text>
</comment>
<reference evidence="10 11" key="1">
    <citation type="submission" date="2015-05" db="EMBL/GenBank/DDBJ databases">
        <authorList>
            <person name="Wang D.B."/>
            <person name="Wang M."/>
        </authorList>
    </citation>
    <scope>NUCLEOTIDE SEQUENCE [LARGE SCALE GENOMIC DNA]</scope>
    <source>
        <strain evidence="10">VL1</strain>
    </source>
</reference>
<dbReference type="InterPro" id="IPR005829">
    <property type="entry name" value="Sugar_transporter_CS"/>
</dbReference>
<evidence type="ECO:0000259" key="9">
    <source>
        <dbReference type="PROSITE" id="PS50850"/>
    </source>
</evidence>
<gene>
    <name evidence="10" type="ORF">BN1708_010492</name>
</gene>
<keyword evidence="3" id="KW-0813">Transport</keyword>
<protein>
    <recommendedName>
        <fullName evidence="9">Major facilitator superfamily (MFS) profile domain-containing protein</fullName>
    </recommendedName>
</protein>
<comment type="subcellular location">
    <subcellularLocation>
        <location evidence="1">Membrane</location>
        <topology evidence="1">Multi-pass membrane protein</topology>
    </subcellularLocation>
</comment>
<keyword evidence="11" id="KW-1185">Reference proteome</keyword>
<evidence type="ECO:0000256" key="7">
    <source>
        <dbReference type="SAM" id="MobiDB-lite"/>
    </source>
</evidence>
<feature type="transmembrane region" description="Helical" evidence="8">
    <location>
        <begin position="231"/>
        <end position="256"/>
    </location>
</feature>
<dbReference type="InterPro" id="IPR050360">
    <property type="entry name" value="MFS_Sugar_Transporters"/>
</dbReference>
<evidence type="ECO:0000256" key="3">
    <source>
        <dbReference type="ARBA" id="ARBA00022448"/>
    </source>
</evidence>
<dbReference type="PROSITE" id="PS00217">
    <property type="entry name" value="SUGAR_TRANSPORT_2"/>
    <property type="match status" value="1"/>
</dbReference>
<feature type="transmembrane region" description="Helical" evidence="8">
    <location>
        <begin position="555"/>
        <end position="576"/>
    </location>
</feature>
<feature type="non-terminal residue" evidence="10">
    <location>
        <position position="1"/>
    </location>
</feature>
<feature type="transmembrane region" description="Helical" evidence="8">
    <location>
        <begin position="588"/>
        <end position="608"/>
    </location>
</feature>